<protein>
    <submittedName>
        <fullName evidence="1">Uncharacterized protein</fullName>
    </submittedName>
</protein>
<proteinExistence type="predicted"/>
<evidence type="ECO:0000313" key="2">
    <source>
        <dbReference type="Proteomes" id="UP001234297"/>
    </source>
</evidence>
<reference evidence="1 2" key="1">
    <citation type="journal article" date="2022" name="Hortic Res">
        <title>A haplotype resolved chromosomal level avocado genome allows analysis of novel avocado genes.</title>
        <authorList>
            <person name="Nath O."/>
            <person name="Fletcher S.J."/>
            <person name="Hayward A."/>
            <person name="Shaw L.M."/>
            <person name="Masouleh A.K."/>
            <person name="Furtado A."/>
            <person name="Henry R.J."/>
            <person name="Mitter N."/>
        </authorList>
    </citation>
    <scope>NUCLEOTIDE SEQUENCE [LARGE SCALE GENOMIC DNA]</scope>
    <source>
        <strain evidence="2">cv. Hass</strain>
    </source>
</reference>
<name>A0ACC2LN89_PERAE</name>
<keyword evidence="2" id="KW-1185">Reference proteome</keyword>
<evidence type="ECO:0000313" key="1">
    <source>
        <dbReference type="EMBL" id="KAJ8634852.1"/>
    </source>
</evidence>
<dbReference type="EMBL" id="CM056811">
    <property type="protein sequence ID" value="KAJ8634852.1"/>
    <property type="molecule type" value="Genomic_DNA"/>
</dbReference>
<dbReference type="Proteomes" id="UP001234297">
    <property type="component" value="Chromosome 3"/>
</dbReference>
<sequence length="67" mass="6732">MEEDGRGSVGDGEGFFDGEGGEGGACESEGAEVVGMAGCEVVAGEDDMFHKEAPLLAAADLVLIVEL</sequence>
<accession>A0ACC2LN89</accession>
<gene>
    <name evidence="1" type="ORF">MRB53_009119</name>
</gene>
<organism evidence="1 2">
    <name type="scientific">Persea americana</name>
    <name type="common">Avocado</name>
    <dbReference type="NCBI Taxonomy" id="3435"/>
    <lineage>
        <taxon>Eukaryota</taxon>
        <taxon>Viridiplantae</taxon>
        <taxon>Streptophyta</taxon>
        <taxon>Embryophyta</taxon>
        <taxon>Tracheophyta</taxon>
        <taxon>Spermatophyta</taxon>
        <taxon>Magnoliopsida</taxon>
        <taxon>Magnoliidae</taxon>
        <taxon>Laurales</taxon>
        <taxon>Lauraceae</taxon>
        <taxon>Persea</taxon>
    </lineage>
</organism>
<comment type="caution">
    <text evidence="1">The sequence shown here is derived from an EMBL/GenBank/DDBJ whole genome shotgun (WGS) entry which is preliminary data.</text>
</comment>